<accession>A0A2T0LV18</accession>
<feature type="transmembrane region" description="Helical" evidence="1">
    <location>
        <begin position="97"/>
        <end position="123"/>
    </location>
</feature>
<keyword evidence="1" id="KW-0472">Membrane</keyword>
<evidence type="ECO:0000313" key="3">
    <source>
        <dbReference type="Proteomes" id="UP000238362"/>
    </source>
</evidence>
<sequence length="248" mass="25457">MITMLAVERIKLLTTQAAWWTVAIAVVASLGFAALFVGFAGEEIGLTVGSVQTGAAFGRTVMLVLGVLAVTTEYHWGTIRTTFQAVPARVPALVAKAVVVGTLSAVVGLVVGFGSWGLALVLAPGAELALDGGADWRAVAGQGAVYLFTAVLGVGVGLLLRSTALGLAIALVWTQLVEGLVVLIPGVGDDIYVWLPFHAAGQFLGSNLGGPEFGLREPLGPLGYGAYFAAICLAVLVAGVWSARRRDA</sequence>
<keyword evidence="3" id="KW-1185">Reference proteome</keyword>
<gene>
    <name evidence="2" type="ORF">B0I33_105227</name>
</gene>
<organism evidence="2 3">
    <name type="scientific">Prauserella shujinwangii</name>
    <dbReference type="NCBI Taxonomy" id="1453103"/>
    <lineage>
        <taxon>Bacteria</taxon>
        <taxon>Bacillati</taxon>
        <taxon>Actinomycetota</taxon>
        <taxon>Actinomycetes</taxon>
        <taxon>Pseudonocardiales</taxon>
        <taxon>Pseudonocardiaceae</taxon>
        <taxon>Prauserella</taxon>
    </lineage>
</organism>
<feature type="transmembrane region" description="Helical" evidence="1">
    <location>
        <begin position="56"/>
        <end position="76"/>
    </location>
</feature>
<comment type="caution">
    <text evidence="2">The sequence shown here is derived from an EMBL/GenBank/DDBJ whole genome shotgun (WGS) entry which is preliminary data.</text>
</comment>
<keyword evidence="1" id="KW-1133">Transmembrane helix</keyword>
<feature type="transmembrane region" description="Helical" evidence="1">
    <location>
        <begin position="167"/>
        <end position="187"/>
    </location>
</feature>
<dbReference type="Proteomes" id="UP000238362">
    <property type="component" value="Unassembled WGS sequence"/>
</dbReference>
<protein>
    <submittedName>
        <fullName evidence="2">ABC-2 type transport system permease protein</fullName>
    </submittedName>
</protein>
<keyword evidence="1" id="KW-0812">Transmembrane</keyword>
<name>A0A2T0LV18_9PSEU</name>
<proteinExistence type="predicted"/>
<dbReference type="AlphaFoldDB" id="A0A2T0LV18"/>
<dbReference type="RefSeq" id="WP_106179142.1">
    <property type="nucleotide sequence ID" value="NZ_PVNH01000005.1"/>
</dbReference>
<dbReference type="EMBL" id="PVNH01000005">
    <property type="protein sequence ID" value="PRX47647.1"/>
    <property type="molecule type" value="Genomic_DNA"/>
</dbReference>
<reference evidence="2 3" key="1">
    <citation type="submission" date="2018-03" db="EMBL/GenBank/DDBJ databases">
        <title>Genomic Encyclopedia of Type Strains, Phase III (KMG-III): the genomes of soil and plant-associated and newly described type strains.</title>
        <authorList>
            <person name="Whitman W."/>
        </authorList>
    </citation>
    <scope>NUCLEOTIDE SEQUENCE [LARGE SCALE GENOMIC DNA]</scope>
    <source>
        <strain evidence="2 3">CGMCC 4.7125</strain>
    </source>
</reference>
<dbReference type="OrthoDB" id="4336046at2"/>
<feature type="transmembrane region" description="Helical" evidence="1">
    <location>
        <begin position="12"/>
        <end position="36"/>
    </location>
</feature>
<evidence type="ECO:0000256" key="1">
    <source>
        <dbReference type="SAM" id="Phobius"/>
    </source>
</evidence>
<evidence type="ECO:0000313" key="2">
    <source>
        <dbReference type="EMBL" id="PRX47647.1"/>
    </source>
</evidence>
<feature type="transmembrane region" description="Helical" evidence="1">
    <location>
        <begin position="224"/>
        <end position="243"/>
    </location>
</feature>
<feature type="transmembrane region" description="Helical" evidence="1">
    <location>
        <begin position="143"/>
        <end position="160"/>
    </location>
</feature>